<keyword evidence="8" id="KW-1185">Reference proteome</keyword>
<dbReference type="InterPro" id="IPR050186">
    <property type="entry name" value="TPT_transporter"/>
</dbReference>
<sequence>MLCLDMRAKLTTILFGLEVLKVFPFPITITTFQFEIGTTLVLFMRIFNLHKRPKIASAQLVAILPLAIAHTMGNLFTNMSPGKVVVSFTHTIKAMEPFFSILPSAMFLGEKSMDNITYFLVISIMSFFFLTPMDLFMEGVKFTPTYLQATGLNAIDVCIKALVAGICFYAYQQVRHSSGYCIYLYFTSD</sequence>
<organism evidence="7 8">
    <name type="scientific">Kingdonia uniflora</name>
    <dbReference type="NCBI Taxonomy" id="39325"/>
    <lineage>
        <taxon>Eukaryota</taxon>
        <taxon>Viridiplantae</taxon>
        <taxon>Streptophyta</taxon>
        <taxon>Embryophyta</taxon>
        <taxon>Tracheophyta</taxon>
        <taxon>Spermatophyta</taxon>
        <taxon>Magnoliopsida</taxon>
        <taxon>Ranunculales</taxon>
        <taxon>Circaeasteraceae</taxon>
        <taxon>Kingdonia</taxon>
    </lineage>
</organism>
<dbReference type="PANTHER" id="PTHR11132">
    <property type="entry name" value="SOLUTE CARRIER FAMILY 35"/>
    <property type="match status" value="1"/>
</dbReference>
<keyword evidence="3 5" id="KW-1133">Transmembrane helix</keyword>
<comment type="caution">
    <text evidence="7">The sequence shown here is derived from an EMBL/GenBank/DDBJ whole genome shotgun (WGS) entry which is preliminary data.</text>
</comment>
<reference evidence="7 8" key="1">
    <citation type="journal article" date="2020" name="IScience">
        <title>Genome Sequencing of the Endangered Kingdonia uniflora (Circaeasteraceae, Ranunculales) Reveals Potential Mechanisms of Evolutionary Specialization.</title>
        <authorList>
            <person name="Sun Y."/>
            <person name="Deng T."/>
            <person name="Zhang A."/>
            <person name="Moore M.J."/>
            <person name="Landis J.B."/>
            <person name="Lin N."/>
            <person name="Zhang H."/>
            <person name="Zhang X."/>
            <person name="Huang J."/>
            <person name="Zhang X."/>
            <person name="Sun H."/>
            <person name="Wang H."/>
        </authorList>
    </citation>
    <scope>NUCLEOTIDE SEQUENCE [LARGE SCALE GENOMIC DNA]</scope>
    <source>
        <strain evidence="7">TB1705</strain>
        <tissue evidence="7">Leaf</tissue>
    </source>
</reference>
<dbReference type="OrthoDB" id="6418713at2759"/>
<feature type="transmembrane region" description="Helical" evidence="5">
    <location>
        <begin position="116"/>
        <end position="137"/>
    </location>
</feature>
<protein>
    <recommendedName>
        <fullName evidence="6">Sugar phosphate transporter domain-containing protein</fullName>
    </recommendedName>
</protein>
<keyword evidence="4 5" id="KW-0472">Membrane</keyword>
<dbReference type="InterPro" id="IPR004853">
    <property type="entry name" value="Sugar_P_trans_dom"/>
</dbReference>
<evidence type="ECO:0000259" key="6">
    <source>
        <dbReference type="Pfam" id="PF03151"/>
    </source>
</evidence>
<evidence type="ECO:0000256" key="1">
    <source>
        <dbReference type="ARBA" id="ARBA00004141"/>
    </source>
</evidence>
<dbReference type="AlphaFoldDB" id="A0A7J7N678"/>
<feature type="transmembrane region" description="Helical" evidence="5">
    <location>
        <begin position="55"/>
        <end position="76"/>
    </location>
</feature>
<name>A0A7J7N678_9MAGN</name>
<accession>A0A7J7N678</accession>
<dbReference type="Proteomes" id="UP000541444">
    <property type="component" value="Unassembled WGS sequence"/>
</dbReference>
<evidence type="ECO:0000256" key="3">
    <source>
        <dbReference type="ARBA" id="ARBA00022989"/>
    </source>
</evidence>
<feature type="domain" description="Sugar phosphate transporter" evidence="6">
    <location>
        <begin position="15"/>
        <end position="111"/>
    </location>
</feature>
<evidence type="ECO:0000256" key="4">
    <source>
        <dbReference type="ARBA" id="ARBA00023136"/>
    </source>
</evidence>
<dbReference type="EMBL" id="JACGCM010001019">
    <property type="protein sequence ID" value="KAF6162552.1"/>
    <property type="molecule type" value="Genomic_DNA"/>
</dbReference>
<evidence type="ECO:0000313" key="8">
    <source>
        <dbReference type="Proteomes" id="UP000541444"/>
    </source>
</evidence>
<proteinExistence type="predicted"/>
<comment type="subcellular location">
    <subcellularLocation>
        <location evidence="1">Membrane</location>
        <topology evidence="1">Multi-pass membrane protein</topology>
    </subcellularLocation>
</comment>
<feature type="transmembrane region" description="Helical" evidence="5">
    <location>
        <begin position="149"/>
        <end position="171"/>
    </location>
</feature>
<gene>
    <name evidence="7" type="ORF">GIB67_003098</name>
</gene>
<evidence type="ECO:0000256" key="2">
    <source>
        <dbReference type="ARBA" id="ARBA00022692"/>
    </source>
</evidence>
<dbReference type="GO" id="GO:0016020">
    <property type="term" value="C:membrane"/>
    <property type="evidence" value="ECO:0007669"/>
    <property type="project" value="UniProtKB-SubCell"/>
</dbReference>
<evidence type="ECO:0000313" key="7">
    <source>
        <dbReference type="EMBL" id="KAF6162552.1"/>
    </source>
</evidence>
<dbReference type="Pfam" id="PF03151">
    <property type="entry name" value="TPT"/>
    <property type="match status" value="2"/>
</dbReference>
<feature type="domain" description="Sugar phosphate transporter" evidence="6">
    <location>
        <begin position="112"/>
        <end position="175"/>
    </location>
</feature>
<evidence type="ECO:0000256" key="5">
    <source>
        <dbReference type="SAM" id="Phobius"/>
    </source>
</evidence>
<keyword evidence="2 5" id="KW-0812">Transmembrane</keyword>
<feature type="transmembrane region" description="Helical" evidence="5">
    <location>
        <begin position="23"/>
        <end position="43"/>
    </location>
</feature>